<accession>A0A1Z4LLU8</accession>
<evidence type="ECO:0000256" key="1">
    <source>
        <dbReference type="SAM" id="Coils"/>
    </source>
</evidence>
<dbReference type="EMBL" id="AP018227">
    <property type="protein sequence ID" value="BAY82196.1"/>
    <property type="molecule type" value="Genomic_DNA"/>
</dbReference>
<dbReference type="Proteomes" id="UP000218418">
    <property type="component" value="Chromosome"/>
</dbReference>
<dbReference type="Pfam" id="PF14104">
    <property type="entry name" value="DUF4277"/>
    <property type="match status" value="1"/>
</dbReference>
<dbReference type="PANTHER" id="PTHR34614:SF2">
    <property type="entry name" value="TRANSPOSASE IS4-LIKE DOMAIN-CONTAINING PROTEIN"/>
    <property type="match status" value="1"/>
</dbReference>
<evidence type="ECO:0000259" key="3">
    <source>
        <dbReference type="Pfam" id="PF14104"/>
    </source>
</evidence>
<keyword evidence="2" id="KW-0472">Membrane</keyword>
<organism evidence="4 5">
    <name type="scientific">Calothrix parasitica NIES-267</name>
    <dbReference type="NCBI Taxonomy" id="1973488"/>
    <lineage>
        <taxon>Bacteria</taxon>
        <taxon>Bacillati</taxon>
        <taxon>Cyanobacteriota</taxon>
        <taxon>Cyanophyceae</taxon>
        <taxon>Nostocales</taxon>
        <taxon>Calotrichaceae</taxon>
        <taxon>Calothrix</taxon>
    </lineage>
</organism>
<name>A0A1Z4LLU8_9CYAN</name>
<dbReference type="NCBIfam" id="NF033559">
    <property type="entry name" value="transpos_IS1634"/>
    <property type="match status" value="1"/>
</dbReference>
<protein>
    <submittedName>
        <fullName evidence="4">Transposase</fullName>
    </submittedName>
</protein>
<feature type="transmembrane region" description="Helical" evidence="2">
    <location>
        <begin position="479"/>
        <end position="496"/>
    </location>
</feature>
<proteinExistence type="predicted"/>
<evidence type="ECO:0000313" key="5">
    <source>
        <dbReference type="Proteomes" id="UP000218418"/>
    </source>
</evidence>
<dbReference type="AlphaFoldDB" id="A0A1Z4LLU8"/>
<keyword evidence="2" id="KW-1133">Transmembrane helix</keyword>
<keyword evidence="1" id="KW-0175">Coiled coil</keyword>
<sequence>MLKQNSCYKEFFGKKMQKFKQMLFPFVVMFNKSEIEIKNIDHLAIVAGIVDSIGLVEIINEYCGEEPGEKINAGQVVKAMILNGLGFISSPLYMFPDFFKDKPCEYLIGEGVKAEYLNEHKLGRVMDKLFLKGLTEIFLAISINVKKQFDISSKSSHLDSSSLHLHGEYNNSLPDVILSINAEDVIKVPQAIEITYGYSRDHRPDLKQFIIELISSGDGDIPMFFEAASGNKSDSSNFPKIFSRYKEKLKDNDDLMVADAALYNAKNISLLSGMKWLCRVPLTIGIAKELVSTLLSTDFTNSSLPGYYYCSRTVNYGGIEQRWLVIESSERKKSDIKQLEKRISKSKINASNKLKKLLSLKFDSYQEAVKSVDSLNKQLKYHQINNVEYKTSKSKNKKDQNTFYQINASLSENINTIKIAYNSAGRFVLATNVLDEESLIPNEMLSEYKAQQSCERGFGFIKDPLFFADSIFLKSPERIQAMAMIMGLCLLVYTLAQRQIRKALSASKSTIKNQLGKAINNPTMRLIFQRFQSIHLVTYNDEISISNWTSEREYILSFLPDKCRYYYKC</sequence>
<reference evidence="4 5" key="1">
    <citation type="submission" date="2017-06" db="EMBL/GenBank/DDBJ databases">
        <title>Genome sequencing of cyanobaciteial culture collection at National Institute for Environmental Studies (NIES).</title>
        <authorList>
            <person name="Hirose Y."/>
            <person name="Shimura Y."/>
            <person name="Fujisawa T."/>
            <person name="Nakamura Y."/>
            <person name="Kawachi M."/>
        </authorList>
    </citation>
    <scope>NUCLEOTIDE SEQUENCE [LARGE SCALE GENOMIC DNA]</scope>
    <source>
        <strain evidence="4 5">NIES-267</strain>
    </source>
</reference>
<evidence type="ECO:0000313" key="4">
    <source>
        <dbReference type="EMBL" id="BAY82196.1"/>
    </source>
</evidence>
<keyword evidence="5" id="KW-1185">Reference proteome</keyword>
<dbReference type="InterPro" id="IPR025457">
    <property type="entry name" value="DUF4277"/>
</dbReference>
<feature type="coiled-coil region" evidence="1">
    <location>
        <begin position="329"/>
        <end position="356"/>
    </location>
</feature>
<feature type="domain" description="DUF4277" evidence="3">
    <location>
        <begin position="36"/>
        <end position="142"/>
    </location>
</feature>
<keyword evidence="2" id="KW-0812">Transmembrane</keyword>
<gene>
    <name evidence="4" type="ORF">NIES267_16750</name>
</gene>
<dbReference type="PANTHER" id="PTHR34614">
    <property type="match status" value="1"/>
</dbReference>
<dbReference type="InterPro" id="IPR047654">
    <property type="entry name" value="IS1634_transpos"/>
</dbReference>
<evidence type="ECO:0000256" key="2">
    <source>
        <dbReference type="SAM" id="Phobius"/>
    </source>
</evidence>